<keyword evidence="5" id="KW-1185">Reference proteome</keyword>
<feature type="compositionally biased region" description="Basic and acidic residues" evidence="1">
    <location>
        <begin position="1177"/>
        <end position="1196"/>
    </location>
</feature>
<evidence type="ECO:0000313" key="8">
    <source>
        <dbReference type="RefSeq" id="XP_031561072.1"/>
    </source>
</evidence>
<dbReference type="InterPro" id="IPR001245">
    <property type="entry name" value="Ser-Thr/Tyr_kinase_cat_dom"/>
</dbReference>
<feature type="region of interest" description="Disordered" evidence="1">
    <location>
        <begin position="1172"/>
        <end position="1196"/>
    </location>
</feature>
<proteinExistence type="predicted"/>
<dbReference type="GO" id="GO:0043235">
    <property type="term" value="C:receptor complex"/>
    <property type="evidence" value="ECO:0007669"/>
    <property type="project" value="TreeGrafter"/>
</dbReference>
<evidence type="ECO:0000313" key="6">
    <source>
        <dbReference type="RefSeq" id="XP_031561070.1"/>
    </source>
</evidence>
<feature type="domain" description="Protein kinase" evidence="4">
    <location>
        <begin position="739"/>
        <end position="1124"/>
    </location>
</feature>
<protein>
    <submittedName>
        <fullName evidence="6 7">Uncharacterized protein LOC116297063 isoform X1</fullName>
    </submittedName>
</protein>
<dbReference type="PROSITE" id="PS00109">
    <property type="entry name" value="PROTEIN_KINASE_TYR"/>
    <property type="match status" value="1"/>
</dbReference>
<dbReference type="InterPro" id="IPR050122">
    <property type="entry name" value="RTK"/>
</dbReference>
<evidence type="ECO:0000256" key="2">
    <source>
        <dbReference type="SAM" id="Phobius"/>
    </source>
</evidence>
<dbReference type="SMART" id="SM00219">
    <property type="entry name" value="TyrKc"/>
    <property type="match status" value="1"/>
</dbReference>
<dbReference type="InterPro" id="IPR008266">
    <property type="entry name" value="Tyr_kinase_AS"/>
</dbReference>
<dbReference type="PROSITE" id="PS50011">
    <property type="entry name" value="PROTEIN_KINASE_DOM"/>
    <property type="match status" value="1"/>
</dbReference>
<evidence type="ECO:0000256" key="3">
    <source>
        <dbReference type="SAM" id="SignalP"/>
    </source>
</evidence>
<evidence type="ECO:0000313" key="5">
    <source>
        <dbReference type="Proteomes" id="UP000515163"/>
    </source>
</evidence>
<feature type="transmembrane region" description="Helical" evidence="2">
    <location>
        <begin position="686"/>
        <end position="708"/>
    </location>
</feature>
<reference evidence="6 7" key="1">
    <citation type="submission" date="2025-04" db="UniProtKB">
        <authorList>
            <consortium name="RefSeq"/>
        </authorList>
    </citation>
    <scope>IDENTIFICATION</scope>
    <source>
        <tissue evidence="6 7">Tentacle</tissue>
    </source>
</reference>
<dbReference type="PANTHER" id="PTHR24416:SF583">
    <property type="entry name" value="RECEPTOR PROTEIN-TYROSINE KINASE"/>
    <property type="match status" value="1"/>
</dbReference>
<dbReference type="FunFam" id="1.10.510.10:FF:000462">
    <property type="entry name" value="Receptor tyrosine kinase"/>
    <property type="match status" value="1"/>
</dbReference>
<dbReference type="RefSeq" id="XP_031561072.1">
    <property type="nucleotide sequence ID" value="XM_031705212.1"/>
</dbReference>
<accession>A0A6P8I0L4</accession>
<dbReference type="GO" id="GO:0007169">
    <property type="term" value="P:cell surface receptor protein tyrosine kinase signaling pathway"/>
    <property type="evidence" value="ECO:0007669"/>
    <property type="project" value="TreeGrafter"/>
</dbReference>
<sequence>MKMRISFSLATLLVLLLCMSVRCGVFDDEATVRKARCYANCITMVSKIPINDSRCLSRQCLECKIPCDKEFVSVENCTQNCPNASVNCNQSCTFLGVTKSWTNIYQGDGSTIGKPGVVHNTTRNVTTLTLSWQPPVNRSGTVVYLLKEGMTGDKVLKTPTPLKGLVFLEPNAIITAKEVCSVQPRSYRSKYDGISFSFIVVALTEVSILEEGQQSPFISFQKAEPIASLHNASLVYNPNGFADKLEFRVWFTPTPGSSFVTKYVGQSKRTGGHCKKLYVERDKISKEKNINRFLGTLYQETLTCNISFTAYSLTECLPSKPNSIEYYYKGCHYLPSMNTSFCCTFDPLPTPDSAKAVRNLTHSLQTQSDFRFTANITWLPPTQPCPVVTDYDLSYPVFRPTIQRFWPQRIFDIINTYYIMSNIEPNLERNVTITPDFGSEFYDLGIARVVTIKTPGLPVNETIIANIEHRIQTPMSPGDRFILNISWVKPKFKYSRIEGYNITYTVSGDVNATRNTTQNLWYEVRGLDYTQKVSYEVIPVYRDPWILTEAAKGQASLPVLENEKLMIQDLDHSFVKTSNTYRLLWRWSPPLFQRIVSYYKVAYRLTGYPDDKLDCPSKPSTNRKCLASKTIRTFYNMSNIRQKDQIEITVTPVFENTHAFQGIPKTLTTRPPELSVASKTWTSGQIALLVVGILVFLAILLLLLLHFIRWKKQKDVEHGKVDRHKGVIIDHWEMSHNNLELIEVIGEGAFGKVYKAMILELPDQSSKGGSSSMSFGRRSIRSIRSSRGDDPLLVAVKMLHDSSDDDQRKDFLKEIQLMKDVGSHRNIVNMIGCGTIMDPMFLIVEYLPNGDLLHYLRKRRGNAKDYPESDSRGPNHSTYCQAYFNMNGMPREQARLEPVNKGYYANTNFNGGFQDESEDGGIQLVSVQNISGKEPSTPKSHLVTPEDEEFEDEVVTSGDLMAFAWQVAQGMEYLSKRGYVHRDLAARNVLVGNNKQAKIADFGLTRHMYEYLYRAKTNRRLPLKWMSIEAIFDQTFTSQSDVWSFGVLLWEIVTLGGTPYPAKTNRELLNFLKEGKRMEKPDTCDDEVYCMMVRCWKEKPEDRPTFVQIREKFEEMMMRDNPYFDPSSVDESRDYYNVPSFNSIGESENGDDEVFNEILGIRKEDEMGYQANGNAVSDKEERLSEQEKHEDEFNEKELDIGDIETLLYRKQHQSLKYNPSV</sequence>
<dbReference type="GO" id="GO:0005524">
    <property type="term" value="F:ATP binding"/>
    <property type="evidence" value="ECO:0007669"/>
    <property type="project" value="InterPro"/>
</dbReference>
<keyword evidence="3" id="KW-0732">Signal</keyword>
<dbReference type="PANTHER" id="PTHR24416">
    <property type="entry name" value="TYROSINE-PROTEIN KINASE RECEPTOR"/>
    <property type="match status" value="1"/>
</dbReference>
<dbReference type="Gene3D" id="1.10.510.10">
    <property type="entry name" value="Transferase(Phosphotransferase) domain 1"/>
    <property type="match status" value="1"/>
</dbReference>
<dbReference type="AlphaFoldDB" id="A0A6P8I0L4"/>
<organism evidence="5 7">
    <name type="scientific">Actinia tenebrosa</name>
    <name type="common">Australian red waratah sea anemone</name>
    <dbReference type="NCBI Taxonomy" id="6105"/>
    <lineage>
        <taxon>Eukaryota</taxon>
        <taxon>Metazoa</taxon>
        <taxon>Cnidaria</taxon>
        <taxon>Anthozoa</taxon>
        <taxon>Hexacorallia</taxon>
        <taxon>Actiniaria</taxon>
        <taxon>Actiniidae</taxon>
        <taxon>Actinia</taxon>
    </lineage>
</organism>
<evidence type="ECO:0000313" key="7">
    <source>
        <dbReference type="RefSeq" id="XP_031561071.1"/>
    </source>
</evidence>
<dbReference type="RefSeq" id="XP_031561071.1">
    <property type="nucleotide sequence ID" value="XM_031705211.1"/>
</dbReference>
<dbReference type="OrthoDB" id="4062651at2759"/>
<dbReference type="GO" id="GO:0004714">
    <property type="term" value="F:transmembrane receptor protein tyrosine kinase activity"/>
    <property type="evidence" value="ECO:0007669"/>
    <property type="project" value="TreeGrafter"/>
</dbReference>
<keyword evidence="2" id="KW-1133">Transmembrane helix</keyword>
<dbReference type="SUPFAM" id="SSF56112">
    <property type="entry name" value="Protein kinase-like (PK-like)"/>
    <property type="match status" value="1"/>
</dbReference>
<dbReference type="CDD" id="cd00192">
    <property type="entry name" value="PTKc"/>
    <property type="match status" value="1"/>
</dbReference>
<dbReference type="InterPro" id="IPR020635">
    <property type="entry name" value="Tyr_kinase_cat_dom"/>
</dbReference>
<gene>
    <name evidence="6 7 8" type="primary">LOC116297063</name>
</gene>
<dbReference type="InterPro" id="IPR000719">
    <property type="entry name" value="Prot_kinase_dom"/>
</dbReference>
<feature type="signal peptide" evidence="3">
    <location>
        <begin position="1"/>
        <end position="23"/>
    </location>
</feature>
<name>A0A6P8I0L4_ACTTE</name>
<evidence type="ECO:0000259" key="4">
    <source>
        <dbReference type="PROSITE" id="PS50011"/>
    </source>
</evidence>
<dbReference type="KEGG" id="aten:116297063"/>
<evidence type="ECO:0000256" key="1">
    <source>
        <dbReference type="SAM" id="MobiDB-lite"/>
    </source>
</evidence>
<dbReference type="GO" id="GO:0005886">
    <property type="term" value="C:plasma membrane"/>
    <property type="evidence" value="ECO:0007669"/>
    <property type="project" value="TreeGrafter"/>
</dbReference>
<keyword evidence="2" id="KW-0812">Transmembrane</keyword>
<dbReference type="Proteomes" id="UP000515163">
    <property type="component" value="Unplaced"/>
</dbReference>
<dbReference type="GeneID" id="116297063"/>
<dbReference type="InterPro" id="IPR011009">
    <property type="entry name" value="Kinase-like_dom_sf"/>
</dbReference>
<feature type="chain" id="PRO_5044653110" evidence="3">
    <location>
        <begin position="24"/>
        <end position="1221"/>
    </location>
</feature>
<keyword evidence="2" id="KW-0472">Membrane</keyword>
<dbReference type="Gene3D" id="3.30.200.20">
    <property type="entry name" value="Phosphorylase Kinase, domain 1"/>
    <property type="match status" value="1"/>
</dbReference>
<dbReference type="RefSeq" id="XP_031561070.1">
    <property type="nucleotide sequence ID" value="XM_031705210.1"/>
</dbReference>
<dbReference type="Pfam" id="PF07714">
    <property type="entry name" value="PK_Tyr_Ser-Thr"/>
    <property type="match status" value="1"/>
</dbReference>